<keyword evidence="4 5" id="KW-0539">Nucleus</keyword>
<dbReference type="PANTHER" id="PTHR46789:SF2">
    <property type="entry name" value="FORKHEAD BOX PROTEIN R2"/>
    <property type="match status" value="1"/>
</dbReference>
<feature type="compositionally biased region" description="Basic and acidic residues" evidence="6">
    <location>
        <begin position="150"/>
        <end position="169"/>
    </location>
</feature>
<dbReference type="HOGENOM" id="CLU_077699_3_1_1"/>
<feature type="region of interest" description="Disordered" evidence="6">
    <location>
        <begin position="150"/>
        <end position="173"/>
    </location>
</feature>
<dbReference type="CDD" id="cd20036">
    <property type="entry name" value="FH_FOXR"/>
    <property type="match status" value="1"/>
</dbReference>
<protein>
    <submittedName>
        <fullName evidence="8">Forkhead box R2</fullName>
    </submittedName>
</protein>
<dbReference type="InterPro" id="IPR036390">
    <property type="entry name" value="WH_DNA-bd_sf"/>
</dbReference>
<comment type="subcellular location">
    <subcellularLocation>
        <location evidence="5">Nucleus</location>
    </subcellularLocation>
</comment>
<organism evidence="8 9">
    <name type="scientific">Latimeria chalumnae</name>
    <name type="common">Coelacanth</name>
    <dbReference type="NCBI Taxonomy" id="7897"/>
    <lineage>
        <taxon>Eukaryota</taxon>
        <taxon>Metazoa</taxon>
        <taxon>Chordata</taxon>
        <taxon>Craniata</taxon>
        <taxon>Vertebrata</taxon>
        <taxon>Euteleostomi</taxon>
        <taxon>Coelacanthiformes</taxon>
        <taxon>Coelacanthidae</taxon>
        <taxon>Latimeria</taxon>
    </lineage>
</organism>
<keyword evidence="2 5" id="KW-0238">DNA-binding</keyword>
<dbReference type="InterPro" id="IPR001766">
    <property type="entry name" value="Fork_head_dom"/>
</dbReference>
<dbReference type="PRINTS" id="PR00053">
    <property type="entry name" value="FORKHEAD"/>
</dbReference>
<dbReference type="eggNOG" id="KOG2294">
    <property type="taxonomic scope" value="Eukaryota"/>
</dbReference>
<evidence type="ECO:0000256" key="4">
    <source>
        <dbReference type="ARBA" id="ARBA00023242"/>
    </source>
</evidence>
<keyword evidence="1" id="KW-0805">Transcription regulation</keyword>
<dbReference type="Proteomes" id="UP000008672">
    <property type="component" value="Unassembled WGS sequence"/>
</dbReference>
<keyword evidence="9" id="KW-1185">Reference proteome</keyword>
<dbReference type="InterPro" id="IPR036388">
    <property type="entry name" value="WH-like_DNA-bd_sf"/>
</dbReference>
<evidence type="ECO:0000256" key="6">
    <source>
        <dbReference type="SAM" id="MobiDB-lite"/>
    </source>
</evidence>
<dbReference type="AlphaFoldDB" id="H3BDD2"/>
<evidence type="ECO:0000313" key="9">
    <source>
        <dbReference type="Proteomes" id="UP000008672"/>
    </source>
</evidence>
<dbReference type="PROSITE" id="PS50039">
    <property type="entry name" value="FORK_HEAD_3"/>
    <property type="match status" value="1"/>
</dbReference>
<dbReference type="GO" id="GO:1990837">
    <property type="term" value="F:sequence-specific double-stranded DNA binding"/>
    <property type="evidence" value="ECO:0007669"/>
    <property type="project" value="TreeGrafter"/>
</dbReference>
<dbReference type="PANTHER" id="PTHR46789">
    <property type="entry name" value="FORKHEAD BOX PROTEIN R1"/>
    <property type="match status" value="1"/>
</dbReference>
<dbReference type="Gene3D" id="1.10.10.10">
    <property type="entry name" value="Winged helix-like DNA-binding domain superfamily/Winged helix DNA-binding domain"/>
    <property type="match status" value="1"/>
</dbReference>
<name>H3BDD2_LATCH</name>
<dbReference type="GeneTree" id="ENSGT00940000162993"/>
<dbReference type="GO" id="GO:0005634">
    <property type="term" value="C:nucleus"/>
    <property type="evidence" value="ECO:0007669"/>
    <property type="project" value="UniProtKB-SubCell"/>
</dbReference>
<dbReference type="SMART" id="SM00339">
    <property type="entry name" value="FH"/>
    <property type="match status" value="1"/>
</dbReference>
<dbReference type="Ensembl" id="ENSLACT00000020041.1">
    <property type="protein sequence ID" value="ENSLACP00000019903.1"/>
    <property type="gene ID" value="ENSLACG00000017498.1"/>
</dbReference>
<accession>H3BDD2</accession>
<reference evidence="9" key="1">
    <citation type="submission" date="2011-08" db="EMBL/GenBank/DDBJ databases">
        <title>The draft genome of Latimeria chalumnae.</title>
        <authorList>
            <person name="Di Palma F."/>
            <person name="Alfoldi J."/>
            <person name="Johnson J."/>
            <person name="Berlin A."/>
            <person name="Gnerre S."/>
            <person name="Jaffe D."/>
            <person name="MacCallum I."/>
            <person name="Young S."/>
            <person name="Walker B.J."/>
            <person name="Lander E."/>
            <person name="Lindblad-Toh K."/>
        </authorList>
    </citation>
    <scope>NUCLEOTIDE SEQUENCE [LARGE SCALE GENOMIC DNA]</scope>
    <source>
        <strain evidence="9">Wild caught</strain>
    </source>
</reference>
<evidence type="ECO:0000259" key="7">
    <source>
        <dbReference type="PROSITE" id="PS50039"/>
    </source>
</evidence>
<keyword evidence="3" id="KW-0804">Transcription</keyword>
<feature type="region of interest" description="Disordered" evidence="6">
    <location>
        <begin position="104"/>
        <end position="135"/>
    </location>
</feature>
<reference evidence="8" key="3">
    <citation type="submission" date="2025-09" db="UniProtKB">
        <authorList>
            <consortium name="Ensembl"/>
        </authorList>
    </citation>
    <scope>IDENTIFICATION</scope>
</reference>
<dbReference type="OMA" id="QSPPHAC"/>
<dbReference type="Pfam" id="PF00250">
    <property type="entry name" value="Forkhead"/>
    <property type="match status" value="1"/>
</dbReference>
<evidence type="ECO:0000256" key="2">
    <source>
        <dbReference type="ARBA" id="ARBA00023125"/>
    </source>
</evidence>
<evidence type="ECO:0000256" key="5">
    <source>
        <dbReference type="PROSITE-ProRule" id="PRU00089"/>
    </source>
</evidence>
<evidence type="ECO:0000313" key="8">
    <source>
        <dbReference type="Ensembl" id="ENSLACP00000019903.1"/>
    </source>
</evidence>
<dbReference type="GO" id="GO:0003700">
    <property type="term" value="F:DNA-binding transcription factor activity"/>
    <property type="evidence" value="ECO:0007669"/>
    <property type="project" value="InterPro"/>
</dbReference>
<sequence>MELQVQNTVVFASLHLQTCLQDWDMDEELNLATTTDQYFQGKEDEKIRLYGRTCARRMSSPFHSPWKKMYTGLHKESNVQSNLWLMVDPNLACPIGYPKVEQSTSFPVQPNPLSTATAAECPPQPSQVYPNTDDLDTDVSSSISNFSDDCRKVEANPKRKNPANEDLKKNPAKPLSKKMQCLLQSSGSRKGWPRPPINYCILIALALKNSKNDSLNVQQIYNFTNCREHFPFFQTAPDGWKNTIRHNLCFSNSFEKTSHFVSSGRNRKSCLWRLTPEGRRKLHEEIEAFPQEVLAIIQRSMNEPKMMNVMFDL</sequence>
<dbReference type="InterPro" id="IPR052328">
    <property type="entry name" value="FOX_transcription_regulators"/>
</dbReference>
<dbReference type="SUPFAM" id="SSF46785">
    <property type="entry name" value="Winged helix' DNA-binding domain"/>
    <property type="match status" value="1"/>
</dbReference>
<evidence type="ECO:0000256" key="3">
    <source>
        <dbReference type="ARBA" id="ARBA00023163"/>
    </source>
</evidence>
<dbReference type="STRING" id="7897.ENSLACP00000019903"/>
<evidence type="ECO:0000256" key="1">
    <source>
        <dbReference type="ARBA" id="ARBA00023015"/>
    </source>
</evidence>
<gene>
    <name evidence="8" type="primary">FOXR2</name>
</gene>
<dbReference type="InParanoid" id="H3BDD2"/>
<reference evidence="8" key="2">
    <citation type="submission" date="2025-08" db="UniProtKB">
        <authorList>
            <consortium name="Ensembl"/>
        </authorList>
    </citation>
    <scope>IDENTIFICATION</scope>
</reference>
<feature type="domain" description="Fork-head" evidence="7">
    <location>
        <begin position="194"/>
        <end position="285"/>
    </location>
</feature>
<feature type="compositionally biased region" description="Polar residues" evidence="6">
    <location>
        <begin position="104"/>
        <end position="117"/>
    </location>
</feature>
<feature type="DNA-binding region" description="Fork-head" evidence="5">
    <location>
        <begin position="194"/>
        <end position="285"/>
    </location>
</feature>
<dbReference type="EMBL" id="AFYH01011848">
    <property type="status" value="NOT_ANNOTATED_CDS"/>
    <property type="molecule type" value="Genomic_DNA"/>
</dbReference>
<proteinExistence type="predicted"/>
<dbReference type="EMBL" id="AFYH01011847">
    <property type="status" value="NOT_ANNOTATED_CDS"/>
    <property type="molecule type" value="Genomic_DNA"/>
</dbReference>
<dbReference type="FunCoup" id="H3BDD2">
    <property type="interactions" value="211"/>
</dbReference>